<dbReference type="GO" id="GO:0008270">
    <property type="term" value="F:zinc ion binding"/>
    <property type="evidence" value="ECO:0007669"/>
    <property type="project" value="InterPro"/>
</dbReference>
<dbReference type="NCBIfam" id="NF009920">
    <property type="entry name" value="PRK13381.1"/>
    <property type="match status" value="1"/>
</dbReference>
<proteinExistence type="inferred from homology"/>
<feature type="binding site" evidence="9">
    <location>
        <position position="215"/>
    </location>
    <ligand>
        <name>Zn(2+)</name>
        <dbReference type="ChEBI" id="CHEBI:29105"/>
        <label>1</label>
    </ligand>
</feature>
<evidence type="ECO:0000259" key="10">
    <source>
        <dbReference type="Pfam" id="PF07687"/>
    </source>
</evidence>
<dbReference type="KEGG" id="tbe:Trebr_2242"/>
<dbReference type="GO" id="GO:0006518">
    <property type="term" value="P:peptide metabolic process"/>
    <property type="evidence" value="ECO:0007669"/>
    <property type="project" value="InterPro"/>
</dbReference>
<feature type="active site" evidence="8">
    <location>
        <position position="94"/>
    </location>
</feature>
<gene>
    <name evidence="11" type="ordered locus">Trebr_2242</name>
</gene>
<accession>F4LL77</accession>
<dbReference type="NCBIfam" id="NF003976">
    <property type="entry name" value="PRK05469.1"/>
    <property type="match status" value="1"/>
</dbReference>
<feature type="binding site" evidence="9">
    <location>
        <position position="153"/>
    </location>
    <ligand>
        <name>Zn(2+)</name>
        <dbReference type="ChEBI" id="CHEBI:29105"/>
        <label>2</label>
    </ligand>
</feature>
<keyword evidence="4 11" id="KW-0378">Hydrolase</keyword>
<evidence type="ECO:0000256" key="3">
    <source>
        <dbReference type="ARBA" id="ARBA00022723"/>
    </source>
</evidence>
<feature type="binding site" evidence="9">
    <location>
        <position position="193"/>
    </location>
    <ligand>
        <name>Zn(2+)</name>
        <dbReference type="ChEBI" id="CHEBI:29105"/>
        <label>2</label>
    </ligand>
</feature>
<dbReference type="PANTHER" id="PTHR42994">
    <property type="entry name" value="PEPTIDASE T"/>
    <property type="match status" value="1"/>
</dbReference>
<dbReference type="AlphaFoldDB" id="F4LL77"/>
<dbReference type="InterPro" id="IPR002933">
    <property type="entry name" value="Peptidase_M20"/>
</dbReference>
<dbReference type="PROSITE" id="PS00758">
    <property type="entry name" value="ARGE_DAPE_CPG2_1"/>
    <property type="match status" value="1"/>
</dbReference>
<evidence type="ECO:0000256" key="9">
    <source>
        <dbReference type="PIRSR" id="PIRSR037215-2"/>
    </source>
</evidence>
<evidence type="ECO:0000256" key="6">
    <source>
        <dbReference type="ARBA" id="ARBA00023049"/>
    </source>
</evidence>
<dbReference type="Pfam" id="PF07687">
    <property type="entry name" value="M20_dimer"/>
    <property type="match status" value="1"/>
</dbReference>
<feature type="active site" description="Proton acceptor" evidence="8">
    <location>
        <position position="192"/>
    </location>
</feature>
<dbReference type="Pfam" id="PF01546">
    <property type="entry name" value="Peptidase_M20"/>
    <property type="match status" value="1"/>
</dbReference>
<evidence type="ECO:0000256" key="4">
    <source>
        <dbReference type="ARBA" id="ARBA00022801"/>
    </source>
</evidence>
<evidence type="ECO:0000256" key="2">
    <source>
        <dbReference type="ARBA" id="ARBA00022670"/>
    </source>
</evidence>
<dbReference type="InterPro" id="IPR011650">
    <property type="entry name" value="Peptidase_M20_dimer"/>
</dbReference>
<keyword evidence="5 9" id="KW-0862">Zinc</keyword>
<keyword evidence="3 9" id="KW-0479">Metal-binding</keyword>
<dbReference type="InterPro" id="IPR001261">
    <property type="entry name" value="ArgE/DapE_CS"/>
</dbReference>
<dbReference type="eggNOG" id="COG2195">
    <property type="taxonomic scope" value="Bacteria"/>
</dbReference>
<keyword evidence="11" id="KW-0031">Aminopeptidase</keyword>
<evidence type="ECO:0000256" key="7">
    <source>
        <dbReference type="NCBIfam" id="TIGR01882"/>
    </source>
</evidence>
<dbReference type="SUPFAM" id="SSF55031">
    <property type="entry name" value="Bacterial exopeptidase dimerisation domain"/>
    <property type="match status" value="1"/>
</dbReference>
<protein>
    <recommendedName>
        <fullName evidence="7">Peptidase T</fullName>
        <ecNumber evidence="7">3.4.11.4</ecNumber>
    </recommendedName>
</protein>
<dbReference type="OrthoDB" id="9804934at2"/>
<comment type="cofactor">
    <cofactor evidence="9">
        <name>Zn(2+)</name>
        <dbReference type="ChEBI" id="CHEBI:29105"/>
    </cofactor>
    <text evidence="9">Binds 2 Zn(2+) ions per subunit.</text>
</comment>
<dbReference type="GO" id="GO:0008237">
    <property type="term" value="F:metallopeptidase activity"/>
    <property type="evidence" value="ECO:0007669"/>
    <property type="project" value="UniProtKB-KW"/>
</dbReference>
<dbReference type="GO" id="GO:0006508">
    <property type="term" value="P:proteolysis"/>
    <property type="evidence" value="ECO:0007669"/>
    <property type="project" value="UniProtKB-UniRule"/>
</dbReference>
<dbReference type="EMBL" id="CP002696">
    <property type="protein sequence ID" value="AEE17651.1"/>
    <property type="molecule type" value="Genomic_DNA"/>
</dbReference>
<dbReference type="InterPro" id="IPR010161">
    <property type="entry name" value="Peptidase_M20B"/>
</dbReference>
<feature type="binding site" evidence="9">
    <location>
        <position position="153"/>
    </location>
    <ligand>
        <name>Zn(2+)</name>
        <dbReference type="ChEBI" id="CHEBI:29105"/>
        <label>1</label>
    </ligand>
</feature>
<feature type="binding site" evidence="9">
    <location>
        <position position="397"/>
    </location>
    <ligand>
        <name>Zn(2+)</name>
        <dbReference type="ChEBI" id="CHEBI:29105"/>
        <label>2</label>
    </ligand>
</feature>
<evidence type="ECO:0000256" key="8">
    <source>
        <dbReference type="PIRSR" id="PIRSR037215-1"/>
    </source>
</evidence>
<evidence type="ECO:0000256" key="1">
    <source>
        <dbReference type="ARBA" id="ARBA00009692"/>
    </source>
</evidence>
<sequence length="431" mass="46379">MKPAILSAPFTDALLARFLKYVQIWTTSDSSRSDAGTVPSTERQADFAQLLAQELRTLGVSDVTVTAHSYVCARIPATPGMEDAPAVGFLAHLDTTEEVSGLNVRPNVLENYQGTPIRLADGAGLDPAQDAALARAAGDTIITSDGTTLLGADDKAGIAIIMSAAEELLKTAPDGKPALPHGTVEIVFSPDEETGHGMDHVPLGWFTARQCYTVDGGQAGEIEAECFNAWKSEITFSGKAKHTGTARPDMVNAVTMAADFISFLPRNEAPETTDSYQGFYAPMEITGHLESAAVTLFLRDFDTEGMKRRLQNVETFAQAIEKKFPGAKVSVTHTQQYLNMKEKIDQCPAITENLVQAVRQAGLEPVFKPIRGGTDGARLTEMGIPCPNIFTGGHNYHSRTEWAALSQMAYAVQTVLNLIRLQTGTVMSVSK</sequence>
<dbReference type="RefSeq" id="WP_013759352.1">
    <property type="nucleotide sequence ID" value="NC_015500.1"/>
</dbReference>
<keyword evidence="2" id="KW-0645">Protease</keyword>
<feature type="domain" description="Peptidase M20 dimerisation" evidence="10">
    <location>
        <begin position="227"/>
        <end position="321"/>
    </location>
</feature>
<dbReference type="STRING" id="906968.Trebr_2242"/>
<comment type="similarity">
    <text evidence="1">Belongs to the peptidase M20B family.</text>
</comment>
<dbReference type="Gene3D" id="3.30.70.360">
    <property type="match status" value="1"/>
</dbReference>
<dbReference type="NCBIfam" id="TIGR01882">
    <property type="entry name" value="peptidase-T"/>
    <property type="match status" value="1"/>
</dbReference>
<organism evidence="11 12">
    <name type="scientific">Treponema brennaborense (strain DSM 12168 / CIP 105900 / DD5/3)</name>
    <dbReference type="NCBI Taxonomy" id="906968"/>
    <lineage>
        <taxon>Bacteria</taxon>
        <taxon>Pseudomonadati</taxon>
        <taxon>Spirochaetota</taxon>
        <taxon>Spirochaetia</taxon>
        <taxon>Spirochaetales</taxon>
        <taxon>Treponemataceae</taxon>
        <taxon>Treponema</taxon>
    </lineage>
</organism>
<dbReference type="SUPFAM" id="SSF53187">
    <property type="entry name" value="Zn-dependent exopeptidases"/>
    <property type="match status" value="1"/>
</dbReference>
<dbReference type="HOGENOM" id="CLU_053676_0_0_12"/>
<keyword evidence="12" id="KW-1185">Reference proteome</keyword>
<name>F4LL77_TREBD</name>
<dbReference type="Gene3D" id="3.40.630.10">
    <property type="entry name" value="Zn peptidases"/>
    <property type="match status" value="1"/>
</dbReference>
<dbReference type="PIRSF" id="PIRSF037215">
    <property type="entry name" value="Peptidase_M20B"/>
    <property type="match status" value="1"/>
</dbReference>
<dbReference type="EC" id="3.4.11.4" evidence="7"/>
<reference evidence="12" key="1">
    <citation type="submission" date="2011-04" db="EMBL/GenBank/DDBJ databases">
        <title>The complete genome of Treponema brennaborense DSM 12168.</title>
        <authorList>
            <person name="Lucas S."/>
            <person name="Han J."/>
            <person name="Lapidus A."/>
            <person name="Bruce D."/>
            <person name="Goodwin L."/>
            <person name="Pitluck S."/>
            <person name="Peters L."/>
            <person name="Kyrpides N."/>
            <person name="Mavromatis K."/>
            <person name="Ivanova N."/>
            <person name="Mikhailova N."/>
            <person name="Pagani I."/>
            <person name="Teshima H."/>
            <person name="Detter J.C."/>
            <person name="Tapia R."/>
            <person name="Han C."/>
            <person name="Land M."/>
            <person name="Hauser L."/>
            <person name="Markowitz V."/>
            <person name="Cheng J.-F."/>
            <person name="Hugenholtz P."/>
            <person name="Woyke T."/>
            <person name="Wu D."/>
            <person name="Gronow S."/>
            <person name="Wellnitz S."/>
            <person name="Brambilla E."/>
            <person name="Klenk H.-P."/>
            <person name="Eisen J.A."/>
        </authorList>
    </citation>
    <scope>NUCLEOTIDE SEQUENCE [LARGE SCALE GENOMIC DNA]</scope>
    <source>
        <strain evidence="12">DSM 12168 / CIP 105900 / DD5/3</strain>
    </source>
</reference>
<feature type="binding site" evidence="9">
    <location>
        <position position="92"/>
    </location>
    <ligand>
        <name>Zn(2+)</name>
        <dbReference type="ChEBI" id="CHEBI:29105"/>
        <label>1</label>
    </ligand>
</feature>
<keyword evidence="6" id="KW-0482">Metalloprotease</keyword>
<evidence type="ECO:0000313" key="11">
    <source>
        <dbReference type="EMBL" id="AEE17651.1"/>
    </source>
</evidence>
<dbReference type="GO" id="GO:0045148">
    <property type="term" value="F:tripeptide aminopeptidase activity"/>
    <property type="evidence" value="ECO:0007669"/>
    <property type="project" value="UniProtKB-UniRule"/>
</dbReference>
<evidence type="ECO:0000313" key="12">
    <source>
        <dbReference type="Proteomes" id="UP000006546"/>
    </source>
</evidence>
<evidence type="ECO:0000256" key="5">
    <source>
        <dbReference type="ARBA" id="ARBA00022833"/>
    </source>
</evidence>
<dbReference type="InterPro" id="IPR036264">
    <property type="entry name" value="Bact_exopeptidase_dim_dom"/>
</dbReference>
<dbReference type="Proteomes" id="UP000006546">
    <property type="component" value="Chromosome"/>
</dbReference>
<dbReference type="PANTHER" id="PTHR42994:SF1">
    <property type="entry name" value="PEPTIDASE T"/>
    <property type="match status" value="1"/>
</dbReference>